<dbReference type="Pfam" id="PF03009">
    <property type="entry name" value="GDPD"/>
    <property type="match status" value="1"/>
</dbReference>
<accession>A0ABX8ZSR1</accession>
<dbReference type="PROSITE" id="PS51704">
    <property type="entry name" value="GP_PDE"/>
    <property type="match status" value="1"/>
</dbReference>
<dbReference type="InterPro" id="IPR017946">
    <property type="entry name" value="PLC-like_Pdiesterase_TIM-brl"/>
</dbReference>
<keyword evidence="3" id="KW-1185">Reference proteome</keyword>
<dbReference type="Proteomes" id="UP000824281">
    <property type="component" value="Chromosome"/>
</dbReference>
<dbReference type="InterPro" id="IPR030395">
    <property type="entry name" value="GP_PDE_dom"/>
</dbReference>
<proteinExistence type="predicted"/>
<evidence type="ECO:0000259" key="1">
    <source>
        <dbReference type="PROSITE" id="PS51704"/>
    </source>
</evidence>
<name>A0ABX8ZSR1_9SPHN</name>
<feature type="domain" description="GP-PDE" evidence="1">
    <location>
        <begin position="25"/>
        <end position="255"/>
    </location>
</feature>
<dbReference type="Gene3D" id="3.20.20.190">
    <property type="entry name" value="Phosphatidylinositol (PI) phosphodiesterase"/>
    <property type="match status" value="1"/>
</dbReference>
<dbReference type="PANTHER" id="PTHR46211:SF1">
    <property type="entry name" value="GLYCEROPHOSPHODIESTER PHOSPHODIESTERASE, CYTOPLASMIC"/>
    <property type="match status" value="1"/>
</dbReference>
<sequence length="255" mass="28205">MSPFAPLDRLIVAAPDPERVGWLRDWTYAHRGLHGEGVPENSLAGFALAVERGMGIECDIQRSRDGCAMLVHDWELERLTGVHGPLADHSAEELAQIAFLDSEHKLARLDDLLPIVAGQVPILIEIKSKRGYDVQRSCRAVAKALEGYAGPYAVMSFDPRVCIWFAEHAPQTVRGLVMREDEIGMTQKPWQRHVALWAARPEFIAYHVAALPNPMVTALRDRGMPVLTWTVNSPETRAHGSEHADALIVEGDGLA</sequence>
<evidence type="ECO:0000313" key="3">
    <source>
        <dbReference type="Proteomes" id="UP000824281"/>
    </source>
</evidence>
<gene>
    <name evidence="2" type="ORF">K3148_04495</name>
</gene>
<dbReference type="RefSeq" id="WP_221426121.1">
    <property type="nucleotide sequence ID" value="NZ_CP081295.1"/>
</dbReference>
<dbReference type="SUPFAM" id="SSF51695">
    <property type="entry name" value="PLC-like phosphodiesterases"/>
    <property type="match status" value="1"/>
</dbReference>
<reference evidence="2 3" key="1">
    <citation type="submission" date="2021-08" db="EMBL/GenBank/DDBJ databases">
        <title>Comparative Genomics Analysis of the Genus Qipengyuania Reveals Extensive Genetic Diversity and Metabolic Versatility, Including the Description of Fifteen Novel Species.</title>
        <authorList>
            <person name="Liu Y."/>
        </authorList>
    </citation>
    <scope>NUCLEOTIDE SEQUENCE [LARGE SCALE GENOMIC DNA]</scope>
    <source>
        <strain evidence="2 3">1NDH13</strain>
    </source>
</reference>
<dbReference type="EMBL" id="CP081295">
    <property type="protein sequence ID" value="QZD90658.1"/>
    <property type="molecule type" value="Genomic_DNA"/>
</dbReference>
<dbReference type="PANTHER" id="PTHR46211">
    <property type="entry name" value="GLYCEROPHOSPHORYL DIESTER PHOSPHODIESTERASE"/>
    <property type="match status" value="1"/>
</dbReference>
<organism evidence="2 3">
    <name type="scientific">Qipengyuania aurantiaca</name>
    <dbReference type="NCBI Taxonomy" id="2867233"/>
    <lineage>
        <taxon>Bacteria</taxon>
        <taxon>Pseudomonadati</taxon>
        <taxon>Pseudomonadota</taxon>
        <taxon>Alphaproteobacteria</taxon>
        <taxon>Sphingomonadales</taxon>
        <taxon>Erythrobacteraceae</taxon>
        <taxon>Qipengyuania</taxon>
    </lineage>
</organism>
<protein>
    <recommendedName>
        <fullName evidence="1">GP-PDE domain-containing protein</fullName>
    </recommendedName>
</protein>
<evidence type="ECO:0000313" key="2">
    <source>
        <dbReference type="EMBL" id="QZD90658.1"/>
    </source>
</evidence>